<keyword evidence="4" id="KW-1185">Reference proteome</keyword>
<dbReference type="Gene3D" id="1.10.101.10">
    <property type="entry name" value="PGBD-like superfamily/PGBD"/>
    <property type="match status" value="1"/>
</dbReference>
<feature type="chain" id="PRO_5012701186" evidence="1">
    <location>
        <begin position="34"/>
        <end position="185"/>
    </location>
</feature>
<keyword evidence="1" id="KW-0732">Signal</keyword>
<dbReference type="Proteomes" id="UP000181897">
    <property type="component" value="Chromosome"/>
</dbReference>
<dbReference type="RefSeq" id="WP_071971164.1">
    <property type="nucleotide sequence ID" value="NZ_CP018076.1"/>
</dbReference>
<name>A0A1J0WFA1_9RHOB</name>
<dbReference type="KEGG" id="suam:BOO69_05850"/>
<dbReference type="AlphaFoldDB" id="A0A1J0WFA1"/>
<dbReference type="Pfam" id="PF01471">
    <property type="entry name" value="PG_binding_1"/>
    <property type="match status" value="1"/>
</dbReference>
<proteinExistence type="predicted"/>
<dbReference type="InterPro" id="IPR036365">
    <property type="entry name" value="PGBD-like_sf"/>
</dbReference>
<gene>
    <name evidence="3" type="ORF">BOO69_05850</name>
</gene>
<accession>A0A1J0WFA1</accession>
<sequence length="185" mass="19414">MSQAIIPPARVLRPCLGALFCALLASCDGVAPAADAPPDPGVLEATRNGPAGAAPGSCWGRTVSPAVFETVTEQVQVEPAKVNPDGSVAKLPVYRSETHQEMVVPRRDNWFETPCPEVLTAEFVSSLQRALSARGLFDGAITGKMDDATRAAVQRYQQESGPDSGVLSLEAARSLGLIAVERDTG</sequence>
<evidence type="ECO:0000256" key="1">
    <source>
        <dbReference type="SAM" id="SignalP"/>
    </source>
</evidence>
<dbReference type="InterPro" id="IPR002477">
    <property type="entry name" value="Peptidoglycan-bd-like"/>
</dbReference>
<dbReference type="OrthoDB" id="7861420at2"/>
<feature type="signal peptide" evidence="1">
    <location>
        <begin position="1"/>
        <end position="33"/>
    </location>
</feature>
<evidence type="ECO:0000313" key="4">
    <source>
        <dbReference type="Proteomes" id="UP000181897"/>
    </source>
</evidence>
<dbReference type="STRING" id="1917485.BOO69_05850"/>
<dbReference type="EMBL" id="CP018076">
    <property type="protein sequence ID" value="APE42996.1"/>
    <property type="molecule type" value="Genomic_DNA"/>
</dbReference>
<organism evidence="3 4">
    <name type="scientific">Sulfitobacter alexandrii</name>
    <dbReference type="NCBI Taxonomy" id="1917485"/>
    <lineage>
        <taxon>Bacteria</taxon>
        <taxon>Pseudomonadati</taxon>
        <taxon>Pseudomonadota</taxon>
        <taxon>Alphaproteobacteria</taxon>
        <taxon>Rhodobacterales</taxon>
        <taxon>Roseobacteraceae</taxon>
        <taxon>Sulfitobacter</taxon>
    </lineage>
</organism>
<feature type="domain" description="Peptidoglycan binding-like" evidence="2">
    <location>
        <begin position="122"/>
        <end position="163"/>
    </location>
</feature>
<evidence type="ECO:0000259" key="2">
    <source>
        <dbReference type="Pfam" id="PF01471"/>
    </source>
</evidence>
<dbReference type="SUPFAM" id="SSF47090">
    <property type="entry name" value="PGBD-like"/>
    <property type="match status" value="1"/>
</dbReference>
<reference evidence="3 4" key="1">
    <citation type="submission" date="2016-11" db="EMBL/GenBank/DDBJ databases">
        <title>Complete genome sequence of Sulfitobacter sp. AM1-D1, a toxic bacteria associated with marine dinoflagellate Alexandrium minutum in East China Sea.</title>
        <authorList>
            <person name="Yang Q."/>
            <person name="Zhang X."/>
            <person name="Tian X."/>
        </authorList>
    </citation>
    <scope>NUCLEOTIDE SEQUENCE [LARGE SCALE GENOMIC DNA]</scope>
    <source>
        <strain evidence="3 4">AM1-D1</strain>
    </source>
</reference>
<protein>
    <submittedName>
        <fullName evidence="3">Peptidoglycan-binding protein</fullName>
    </submittedName>
</protein>
<evidence type="ECO:0000313" key="3">
    <source>
        <dbReference type="EMBL" id="APE42996.1"/>
    </source>
</evidence>
<dbReference type="InterPro" id="IPR036366">
    <property type="entry name" value="PGBDSf"/>
</dbReference>